<dbReference type="AlphaFoldDB" id="A0A6P2JPK5"/>
<reference evidence="1 2" key="1">
    <citation type="submission" date="2019-09" db="EMBL/GenBank/DDBJ databases">
        <authorList>
            <person name="Depoorter E."/>
        </authorList>
    </citation>
    <scope>NUCLEOTIDE SEQUENCE [LARGE SCALE GENOMIC DNA]</scope>
    <source>
        <strain evidence="1">LMG 24064</strain>
    </source>
</reference>
<evidence type="ECO:0000313" key="1">
    <source>
        <dbReference type="EMBL" id="VWB46219.1"/>
    </source>
</evidence>
<sequence length="87" mass="9885">MAARIAVALLQLRLTDHYDRDDETTDAWRTNAAHDNARGVTRPRPAVERRCAGALRRVMLHLHTHVCAARVRCLPPFDPRGHLKITI</sequence>
<proteinExistence type="predicted"/>
<organism evidence="1 2">
    <name type="scientific">Burkholderia latens</name>
    <dbReference type="NCBI Taxonomy" id="488446"/>
    <lineage>
        <taxon>Bacteria</taxon>
        <taxon>Pseudomonadati</taxon>
        <taxon>Pseudomonadota</taxon>
        <taxon>Betaproteobacteria</taxon>
        <taxon>Burkholderiales</taxon>
        <taxon>Burkholderiaceae</taxon>
        <taxon>Burkholderia</taxon>
        <taxon>Burkholderia cepacia complex</taxon>
    </lineage>
</organism>
<name>A0A6P2JPK5_9BURK</name>
<gene>
    <name evidence="1" type="ORF">BLA24064_02080</name>
</gene>
<evidence type="ECO:0000313" key="2">
    <source>
        <dbReference type="Proteomes" id="UP000494222"/>
    </source>
</evidence>
<accession>A0A6P2JPK5</accession>
<protein>
    <submittedName>
        <fullName evidence="1">Uncharacterized protein</fullName>
    </submittedName>
</protein>
<dbReference type="Proteomes" id="UP000494222">
    <property type="component" value="Unassembled WGS sequence"/>
</dbReference>
<dbReference type="EMBL" id="CABVPL010000011">
    <property type="protein sequence ID" value="VWB46219.1"/>
    <property type="molecule type" value="Genomic_DNA"/>
</dbReference>